<dbReference type="GO" id="GO:0008270">
    <property type="term" value="F:zinc ion binding"/>
    <property type="evidence" value="ECO:0007669"/>
    <property type="project" value="InterPro"/>
</dbReference>
<evidence type="ECO:0000256" key="2">
    <source>
        <dbReference type="RuleBase" id="RU361183"/>
    </source>
</evidence>
<evidence type="ECO:0000313" key="6">
    <source>
        <dbReference type="Proteomes" id="UP000601435"/>
    </source>
</evidence>
<organism evidence="5 6">
    <name type="scientific">Symbiodinium necroappetens</name>
    <dbReference type="NCBI Taxonomy" id="1628268"/>
    <lineage>
        <taxon>Eukaryota</taxon>
        <taxon>Sar</taxon>
        <taxon>Alveolata</taxon>
        <taxon>Dinophyceae</taxon>
        <taxon>Suessiales</taxon>
        <taxon>Symbiodiniaceae</taxon>
        <taxon>Symbiodinium</taxon>
    </lineage>
</organism>
<dbReference type="Proteomes" id="UP000601435">
    <property type="component" value="Unassembled WGS sequence"/>
</dbReference>
<keyword evidence="2" id="KW-0479">Metal-binding</keyword>
<feature type="compositionally biased region" description="Low complexity" evidence="3">
    <location>
        <begin position="410"/>
        <end position="426"/>
    </location>
</feature>
<dbReference type="AlphaFoldDB" id="A0A812NCG0"/>
<dbReference type="PANTHER" id="PTHR10127">
    <property type="entry name" value="DISCOIDIN, CUB, EGF, LAMININ , AND ZINC METALLOPROTEASE DOMAIN CONTAINING"/>
    <property type="match status" value="1"/>
</dbReference>
<evidence type="ECO:0000259" key="4">
    <source>
        <dbReference type="PROSITE" id="PS51864"/>
    </source>
</evidence>
<comment type="caution">
    <text evidence="1">Lacks conserved residue(s) required for the propagation of feature annotation.</text>
</comment>
<evidence type="ECO:0000256" key="3">
    <source>
        <dbReference type="SAM" id="MobiDB-lite"/>
    </source>
</evidence>
<gene>
    <name evidence="5" type="primary">TLL1</name>
    <name evidence="5" type="ORF">SNEC2469_LOCUS7533</name>
</gene>
<dbReference type="EMBL" id="CAJNJA010012764">
    <property type="protein sequence ID" value="CAE7304393.1"/>
    <property type="molecule type" value="Genomic_DNA"/>
</dbReference>
<dbReference type="GO" id="GO:0004222">
    <property type="term" value="F:metalloendopeptidase activity"/>
    <property type="evidence" value="ECO:0007669"/>
    <property type="project" value="UniProtKB-UniRule"/>
</dbReference>
<dbReference type="PRINTS" id="PR00480">
    <property type="entry name" value="ASTACIN"/>
</dbReference>
<proteinExistence type="predicted"/>
<dbReference type="InterPro" id="IPR006026">
    <property type="entry name" value="Peptidase_Metallo"/>
</dbReference>
<accession>A0A812NCG0</accession>
<name>A0A812NCG0_9DINO</name>
<dbReference type="PANTHER" id="PTHR10127:SF850">
    <property type="entry name" value="METALLOENDOPEPTIDASE"/>
    <property type="match status" value="1"/>
</dbReference>
<dbReference type="InterPro" id="IPR001506">
    <property type="entry name" value="Peptidase_M12A"/>
</dbReference>
<dbReference type="PROSITE" id="PS51864">
    <property type="entry name" value="ASTACIN"/>
    <property type="match status" value="1"/>
</dbReference>
<dbReference type="OrthoDB" id="415977at2759"/>
<keyword evidence="2" id="KW-0482">Metalloprotease</keyword>
<dbReference type="SUPFAM" id="SSF55486">
    <property type="entry name" value="Metalloproteases ('zincins'), catalytic domain"/>
    <property type="match status" value="1"/>
</dbReference>
<keyword evidence="2" id="KW-0645">Protease</keyword>
<protein>
    <recommendedName>
        <fullName evidence="2">Metalloendopeptidase</fullName>
        <ecNumber evidence="2">3.4.24.-</ecNumber>
    </recommendedName>
</protein>
<feature type="domain" description="Peptidase M12A" evidence="4">
    <location>
        <begin position="449"/>
        <end position="666"/>
    </location>
</feature>
<keyword evidence="6" id="KW-1185">Reference proteome</keyword>
<dbReference type="GO" id="GO:0006508">
    <property type="term" value="P:proteolysis"/>
    <property type="evidence" value="ECO:0007669"/>
    <property type="project" value="UniProtKB-KW"/>
</dbReference>
<evidence type="ECO:0000313" key="5">
    <source>
        <dbReference type="EMBL" id="CAE7304393.1"/>
    </source>
</evidence>
<dbReference type="Pfam" id="PF01400">
    <property type="entry name" value="Astacin"/>
    <property type="match status" value="1"/>
</dbReference>
<feature type="region of interest" description="Disordered" evidence="3">
    <location>
        <begin position="397"/>
        <end position="426"/>
    </location>
</feature>
<keyword evidence="2" id="KW-0862">Zinc</keyword>
<evidence type="ECO:0000256" key="1">
    <source>
        <dbReference type="PROSITE-ProRule" id="PRU01211"/>
    </source>
</evidence>
<sequence>MDDPCWVQRRNRLRLATVLPKPRQAQSHFNLNLHWPEATATAPRRLQEAAAQAARIRKDKTEARDDASTRLVASMEVRSEGRMTPLGHDMSETLAQEMAEWSVPMTKEDMEEEVSDDIKEVKEDSSEVRIYFGERLNFKGFVATGIDVNIAVSRANETWGPSWSMDLIMRSAGQPCVLEVEEEEKEADDDEEEARRPVLSFLASFNSGPGAYCAAAWCDAWDRDHIVEFTEAEEENPSPASRCETLEDFLNLEPSLPPDSKLSEQHAKDFSTRLTSDASEDVQQDFAECLGMRSQDLDTSLCQSFCTSKGLDLSGIVGGKECRCGASRLNRAVWMGGDPRPGLLLPSEPMSECRTEHRESCPMRVYRLRGPFPSFGVPPTHLQLSAQDISYMDSIVSGGTKDVPKESSPDPDLASPSATAPSLVTSDYRPPGFLRPCDGYGSCGAVTNWRLRSSNTSGEWEEVAFVHYYFEVGTDQTRKEAFREATAMYHRWTCVRFVEVERSFTGAKLRVGNYDSMSCNARAGYSSYWNGGRFNLGSCMNLKHMGEILHNLGHVLGMLDEQKRPDAARSYSGHGPHLQVFWDNVPTNWRPYIFDPVEDAYTGSATRNPWAGYAPYDFDSIMHFHPMLFGSQIYETIPSAQMRNVGQRNFLSEGDILQLLDSYRCRRRATTTTTTTATTTTTTTPTPTPTTTTTTITTTTSMSSGAGGCIENPDCAVNPWCTDPSYQSWCPLQSPCPKPWCVGSQIPT</sequence>
<comment type="cofactor">
    <cofactor evidence="2">
        <name>Zn(2+)</name>
        <dbReference type="ChEBI" id="CHEBI:29105"/>
    </cofactor>
    <text evidence="2">Binds 1 zinc ion per subunit.</text>
</comment>
<dbReference type="InterPro" id="IPR024079">
    <property type="entry name" value="MetalloPept_cat_dom_sf"/>
</dbReference>
<dbReference type="EC" id="3.4.24.-" evidence="2"/>
<dbReference type="SMART" id="SM00235">
    <property type="entry name" value="ZnMc"/>
    <property type="match status" value="1"/>
</dbReference>
<reference evidence="5" key="1">
    <citation type="submission" date="2021-02" db="EMBL/GenBank/DDBJ databases">
        <authorList>
            <person name="Dougan E. K."/>
            <person name="Rhodes N."/>
            <person name="Thang M."/>
            <person name="Chan C."/>
        </authorList>
    </citation>
    <scope>NUCLEOTIDE SEQUENCE</scope>
</reference>
<keyword evidence="2" id="KW-0378">Hydrolase</keyword>
<dbReference type="Gene3D" id="3.40.390.10">
    <property type="entry name" value="Collagenase (Catalytic Domain)"/>
    <property type="match status" value="1"/>
</dbReference>
<feature type="region of interest" description="Disordered" evidence="3">
    <location>
        <begin position="671"/>
        <end position="694"/>
    </location>
</feature>
<comment type="caution">
    <text evidence="5">The sequence shown here is derived from an EMBL/GenBank/DDBJ whole genome shotgun (WGS) entry which is preliminary data.</text>
</comment>